<dbReference type="Pfam" id="PF01381">
    <property type="entry name" value="HTH_3"/>
    <property type="match status" value="1"/>
</dbReference>
<protein>
    <submittedName>
        <fullName evidence="2">Helix-turn-helix domain-containing protein</fullName>
    </submittedName>
</protein>
<evidence type="ECO:0000259" key="1">
    <source>
        <dbReference type="PROSITE" id="PS50943"/>
    </source>
</evidence>
<name>A0ABT2N869_9CYAN</name>
<dbReference type="RefSeq" id="WP_261235016.1">
    <property type="nucleotide sequence ID" value="NZ_JAMXFA010000008.1"/>
</dbReference>
<dbReference type="SMART" id="SM00530">
    <property type="entry name" value="HTH_XRE"/>
    <property type="match status" value="1"/>
</dbReference>
<gene>
    <name evidence="2" type="ORF">NG792_07555</name>
</gene>
<dbReference type="Proteomes" id="UP001525961">
    <property type="component" value="Unassembled WGS sequence"/>
</dbReference>
<feature type="domain" description="HTH cro/C1-type" evidence="1">
    <location>
        <begin position="19"/>
        <end position="71"/>
    </location>
</feature>
<keyword evidence="3" id="KW-1185">Reference proteome</keyword>
<dbReference type="SUPFAM" id="SSF47413">
    <property type="entry name" value="lambda repressor-like DNA-binding domains"/>
    <property type="match status" value="1"/>
</dbReference>
<dbReference type="CDD" id="cd00093">
    <property type="entry name" value="HTH_XRE"/>
    <property type="match status" value="1"/>
</dbReference>
<dbReference type="Gene3D" id="1.10.260.40">
    <property type="entry name" value="lambda repressor-like DNA-binding domains"/>
    <property type="match status" value="1"/>
</dbReference>
<sequence length="139" mass="15603">MRAVSIVDLDEQQRLGELLKYLRGSQSQREFGKKIGVSHPTISAWENCQWEPSEKYLQKIAALSGATLGDLKAYLQSNHSPETFVILKDEPNIPTGVPTETSFRSDFNLETTYSLNQIARILRILADMLDPPQPPNSNS</sequence>
<reference evidence="2 3" key="1">
    <citation type="journal article" date="2022" name="Front. Microbiol.">
        <title>High genomic differentiation and limited gene flow indicate recent cryptic speciation within the genus Laspinema (cyanobacteria).</title>
        <authorList>
            <person name="Stanojkovic A."/>
            <person name="Skoupy S."/>
            <person name="Skaloud P."/>
            <person name="Dvorak P."/>
        </authorList>
    </citation>
    <scope>NUCLEOTIDE SEQUENCE [LARGE SCALE GENOMIC DNA]</scope>
    <source>
        <strain evidence="2 3">D3b</strain>
    </source>
</reference>
<evidence type="ECO:0000313" key="3">
    <source>
        <dbReference type="Proteomes" id="UP001525961"/>
    </source>
</evidence>
<dbReference type="PROSITE" id="PS50943">
    <property type="entry name" value="HTH_CROC1"/>
    <property type="match status" value="1"/>
</dbReference>
<dbReference type="InterPro" id="IPR001387">
    <property type="entry name" value="Cro/C1-type_HTH"/>
</dbReference>
<dbReference type="InterPro" id="IPR010982">
    <property type="entry name" value="Lambda_DNA-bd_dom_sf"/>
</dbReference>
<proteinExistence type="predicted"/>
<organism evidence="2 3">
    <name type="scientific">Laspinema olomoucense D3b</name>
    <dbReference type="NCBI Taxonomy" id="2953688"/>
    <lineage>
        <taxon>Bacteria</taxon>
        <taxon>Bacillati</taxon>
        <taxon>Cyanobacteriota</taxon>
        <taxon>Cyanophyceae</taxon>
        <taxon>Oscillatoriophycideae</taxon>
        <taxon>Oscillatoriales</taxon>
        <taxon>Laspinemataceae</taxon>
        <taxon>Laspinema</taxon>
        <taxon>Laspinema olomoucense</taxon>
    </lineage>
</organism>
<evidence type="ECO:0000313" key="2">
    <source>
        <dbReference type="EMBL" id="MCT7977555.1"/>
    </source>
</evidence>
<dbReference type="EMBL" id="JAMXFA010000008">
    <property type="protein sequence ID" value="MCT7977555.1"/>
    <property type="molecule type" value="Genomic_DNA"/>
</dbReference>
<comment type="caution">
    <text evidence="2">The sequence shown here is derived from an EMBL/GenBank/DDBJ whole genome shotgun (WGS) entry which is preliminary data.</text>
</comment>
<accession>A0ABT2N869</accession>